<evidence type="ECO:0000313" key="1">
    <source>
        <dbReference type="EMBL" id="CAM9712538.1"/>
    </source>
</evidence>
<gene>
    <name evidence="1" type="ORF">MRATA1EN22A_LOCUS6382</name>
</gene>
<dbReference type="EMBL" id="OX596100">
    <property type="protein sequence ID" value="CAM9712538.1"/>
    <property type="molecule type" value="Genomic_DNA"/>
</dbReference>
<protein>
    <submittedName>
        <fullName evidence="1">Uncharacterized protein</fullName>
    </submittedName>
</protein>
<dbReference type="Proteomes" id="UP001162501">
    <property type="component" value="Chromosome 16"/>
</dbReference>
<proteinExistence type="predicted"/>
<sequence length="122" mass="12602">MGPQPDPSACSPQPSEDPAGRLGCPPNHLLLRRAEKTPPHRGFKGSPVQGTVPWVPAPPSAGFTAPGKAVSRTDWAPAPSVHSQGWAWLASWASPLSPPGLGWNYTRALSQGAAQGRVGGGL</sequence>
<accession>A0AC59YI24</accession>
<evidence type="ECO:0000313" key="2">
    <source>
        <dbReference type="Proteomes" id="UP001162501"/>
    </source>
</evidence>
<reference evidence="1" key="2">
    <citation type="submission" date="2025-03" db="EMBL/GenBank/DDBJ databases">
        <authorList>
            <consortium name="ELIXIR-Norway"/>
            <consortium name="Elixir Norway"/>
        </authorList>
    </citation>
    <scope>NUCLEOTIDE SEQUENCE</scope>
</reference>
<reference evidence="1" key="1">
    <citation type="submission" date="2023-05" db="EMBL/GenBank/DDBJ databases">
        <authorList>
            <consortium name="ELIXIR-Norway"/>
        </authorList>
    </citation>
    <scope>NUCLEOTIDE SEQUENCE</scope>
</reference>
<organism evidence="1 2">
    <name type="scientific">Rangifer tarandus platyrhynchus</name>
    <name type="common">Svalbard reindeer</name>
    <dbReference type="NCBI Taxonomy" id="3082113"/>
    <lineage>
        <taxon>Eukaryota</taxon>
        <taxon>Metazoa</taxon>
        <taxon>Chordata</taxon>
        <taxon>Craniata</taxon>
        <taxon>Vertebrata</taxon>
        <taxon>Euteleostomi</taxon>
        <taxon>Mammalia</taxon>
        <taxon>Eutheria</taxon>
        <taxon>Laurasiatheria</taxon>
        <taxon>Artiodactyla</taxon>
        <taxon>Ruminantia</taxon>
        <taxon>Pecora</taxon>
        <taxon>Cervidae</taxon>
        <taxon>Odocoileinae</taxon>
        <taxon>Rangifer</taxon>
    </lineage>
</organism>
<name>A0AC59YI24_RANTA</name>